<sequence>MSNHEFLTPEETAALVKVSPDTLRVWRKEGKGPQFHRLGHRTVRYSRPQLEAWMAGSTTTKEGAL</sequence>
<dbReference type="OrthoDB" id="8780420at2"/>
<dbReference type="SUPFAM" id="SSF46955">
    <property type="entry name" value="Putative DNA-binding domain"/>
    <property type="match status" value="1"/>
</dbReference>
<dbReference type="Pfam" id="PF12728">
    <property type="entry name" value="HTH_17"/>
    <property type="match status" value="1"/>
</dbReference>
<proteinExistence type="predicted"/>
<evidence type="ECO:0000259" key="1">
    <source>
        <dbReference type="Pfam" id="PF12728"/>
    </source>
</evidence>
<protein>
    <submittedName>
        <fullName evidence="2">Helix-turn-helix domain-containing protein</fullName>
    </submittedName>
</protein>
<name>A0A6L5JV64_RHOTE</name>
<dbReference type="Proteomes" id="UP000480275">
    <property type="component" value="Unassembled WGS sequence"/>
</dbReference>
<dbReference type="InterPro" id="IPR041657">
    <property type="entry name" value="HTH_17"/>
</dbReference>
<dbReference type="AlphaFoldDB" id="A0A6L5JV64"/>
<dbReference type="InterPro" id="IPR009061">
    <property type="entry name" value="DNA-bd_dom_put_sf"/>
</dbReference>
<reference evidence="2 3" key="1">
    <citation type="submission" date="2019-10" db="EMBL/GenBank/DDBJ databases">
        <title>Whole-genome sequence of the purple nonsulfur photosynthetic bacterium Rhodocyclus tenuis.</title>
        <authorList>
            <person name="Kyndt J.A."/>
            <person name="Meyer T.E."/>
        </authorList>
    </citation>
    <scope>NUCLEOTIDE SEQUENCE [LARGE SCALE GENOMIC DNA]</scope>
    <source>
        <strain evidence="2 3">DSM 110</strain>
    </source>
</reference>
<feature type="domain" description="Helix-turn-helix" evidence="1">
    <location>
        <begin position="6"/>
        <end position="56"/>
    </location>
</feature>
<evidence type="ECO:0000313" key="2">
    <source>
        <dbReference type="EMBL" id="MQY51277.1"/>
    </source>
</evidence>
<gene>
    <name evidence="2" type="ORF">GHK24_05750</name>
</gene>
<organism evidence="2 3">
    <name type="scientific">Rhodocyclus tenuis</name>
    <name type="common">Rhodospirillum tenue</name>
    <dbReference type="NCBI Taxonomy" id="1066"/>
    <lineage>
        <taxon>Bacteria</taxon>
        <taxon>Pseudomonadati</taxon>
        <taxon>Pseudomonadota</taxon>
        <taxon>Betaproteobacteria</taxon>
        <taxon>Rhodocyclales</taxon>
        <taxon>Rhodocyclaceae</taxon>
        <taxon>Rhodocyclus</taxon>
    </lineage>
</organism>
<accession>A0A6L5JV64</accession>
<comment type="caution">
    <text evidence="2">The sequence shown here is derived from an EMBL/GenBank/DDBJ whole genome shotgun (WGS) entry which is preliminary data.</text>
</comment>
<evidence type="ECO:0000313" key="3">
    <source>
        <dbReference type="Proteomes" id="UP000480275"/>
    </source>
</evidence>
<dbReference type="EMBL" id="WIXJ01000002">
    <property type="protein sequence ID" value="MQY51277.1"/>
    <property type="molecule type" value="Genomic_DNA"/>
</dbReference>